<dbReference type="GO" id="GO:0006281">
    <property type="term" value="P:DNA repair"/>
    <property type="evidence" value="ECO:0007669"/>
    <property type="project" value="InterPro"/>
</dbReference>
<evidence type="ECO:0000256" key="4">
    <source>
        <dbReference type="ARBA" id="ARBA00022759"/>
    </source>
</evidence>
<dbReference type="GO" id="GO:0016891">
    <property type="term" value="F:RNA endonuclease activity producing 5'-phosphomonoesters, hydrolytic mechanism"/>
    <property type="evidence" value="ECO:0007669"/>
    <property type="project" value="TreeGrafter"/>
</dbReference>
<dbReference type="GO" id="GO:0005730">
    <property type="term" value="C:nucleolus"/>
    <property type="evidence" value="ECO:0007669"/>
    <property type="project" value="TreeGrafter"/>
</dbReference>
<dbReference type="Gene3D" id="3.30.2170.10">
    <property type="entry name" value="archaeoglobus fulgidus dsm 4304 superfamily"/>
    <property type="match status" value="1"/>
</dbReference>
<evidence type="ECO:0000256" key="6">
    <source>
        <dbReference type="SAM" id="MobiDB-lite"/>
    </source>
</evidence>
<dbReference type="InterPro" id="IPR007581">
    <property type="entry name" value="Endonuclease-V"/>
</dbReference>
<dbReference type="EMBL" id="BLXT01002841">
    <property type="protein sequence ID" value="GFN98259.1"/>
    <property type="molecule type" value="Genomic_DNA"/>
</dbReference>
<evidence type="ECO:0000256" key="5">
    <source>
        <dbReference type="ARBA" id="ARBA00022801"/>
    </source>
</evidence>
<feature type="region of interest" description="Disordered" evidence="6">
    <location>
        <begin position="38"/>
        <end position="83"/>
    </location>
</feature>
<evidence type="ECO:0000313" key="8">
    <source>
        <dbReference type="Proteomes" id="UP000735302"/>
    </source>
</evidence>
<evidence type="ECO:0000256" key="2">
    <source>
        <dbReference type="ARBA" id="ARBA00022490"/>
    </source>
</evidence>
<evidence type="ECO:0000313" key="7">
    <source>
        <dbReference type="EMBL" id="GFN98259.1"/>
    </source>
</evidence>
<dbReference type="PANTHER" id="PTHR28511:SF1">
    <property type="entry name" value="ENDONUCLEASE V"/>
    <property type="match status" value="1"/>
</dbReference>
<dbReference type="AlphaFoldDB" id="A0AAV3ZUE1"/>
<dbReference type="Pfam" id="PF04493">
    <property type="entry name" value="Endonuclease_5"/>
    <property type="match status" value="1"/>
</dbReference>
<reference evidence="7 8" key="1">
    <citation type="journal article" date="2021" name="Elife">
        <title>Chloroplast acquisition without the gene transfer in kleptoplastic sea slugs, Plakobranchus ocellatus.</title>
        <authorList>
            <person name="Maeda T."/>
            <person name="Takahashi S."/>
            <person name="Yoshida T."/>
            <person name="Shimamura S."/>
            <person name="Takaki Y."/>
            <person name="Nagai Y."/>
            <person name="Toyoda A."/>
            <person name="Suzuki Y."/>
            <person name="Arimoto A."/>
            <person name="Ishii H."/>
            <person name="Satoh N."/>
            <person name="Nishiyama T."/>
            <person name="Hasebe M."/>
            <person name="Maruyama T."/>
            <person name="Minagawa J."/>
            <person name="Obokata J."/>
            <person name="Shigenobu S."/>
        </authorList>
    </citation>
    <scope>NUCLEOTIDE SEQUENCE [LARGE SCALE GENOMIC DNA]</scope>
</reference>
<name>A0AAV3ZUE1_9GAST</name>
<comment type="caution">
    <text evidence="7">The sequence shown here is derived from an EMBL/GenBank/DDBJ whole genome shotgun (WGS) entry which is preliminary data.</text>
</comment>
<dbReference type="GO" id="GO:0005737">
    <property type="term" value="C:cytoplasm"/>
    <property type="evidence" value="ECO:0007669"/>
    <property type="project" value="UniProtKB-SubCell"/>
</dbReference>
<sequence>MQNQDIVKVEMSSCCLMLTFSIGKEKKKLQLERQLLAATSGPSPAREQHGRRKQLQPEILDQGSGEKAKTGRSDGEDLDCNNGNGNCSKSNCTSVDKLTGEVSRQHERDIQLNDIYSYQLTADDVSGSGASNCPEIAWTHLSRVRTPPAPPWPDIRPESLRSPRGFGLACQLGVVLNIPTMGIAKSLISAQGISEDQEHKKLKKSLTGAGDGFDLISDNNEVLGKCIRVHDNAPNPVYVSVGHKISLASAVWIALECSKFRIPEPVRRADLDSREYLRQGKTEVEEFLLSESEDEG</sequence>
<keyword evidence="4 7" id="KW-0255">Endonuclease</keyword>
<keyword evidence="2" id="KW-0963">Cytoplasm</keyword>
<keyword evidence="5" id="KW-0378">Hydrolase</keyword>
<protein>
    <submittedName>
        <fullName evidence="7">Endonuclease v</fullName>
    </submittedName>
</protein>
<comment type="subcellular location">
    <subcellularLocation>
        <location evidence="1">Cytoplasm</location>
    </subcellularLocation>
</comment>
<feature type="compositionally biased region" description="Basic and acidic residues" evidence="6">
    <location>
        <begin position="64"/>
        <end position="75"/>
    </location>
</feature>
<dbReference type="Proteomes" id="UP000735302">
    <property type="component" value="Unassembled WGS sequence"/>
</dbReference>
<organism evidence="7 8">
    <name type="scientific">Plakobranchus ocellatus</name>
    <dbReference type="NCBI Taxonomy" id="259542"/>
    <lineage>
        <taxon>Eukaryota</taxon>
        <taxon>Metazoa</taxon>
        <taxon>Spiralia</taxon>
        <taxon>Lophotrochozoa</taxon>
        <taxon>Mollusca</taxon>
        <taxon>Gastropoda</taxon>
        <taxon>Heterobranchia</taxon>
        <taxon>Euthyneura</taxon>
        <taxon>Panpulmonata</taxon>
        <taxon>Sacoglossa</taxon>
        <taxon>Placobranchoidea</taxon>
        <taxon>Plakobranchidae</taxon>
        <taxon>Plakobranchus</taxon>
    </lineage>
</organism>
<dbReference type="GO" id="GO:0003727">
    <property type="term" value="F:single-stranded RNA binding"/>
    <property type="evidence" value="ECO:0007669"/>
    <property type="project" value="TreeGrafter"/>
</dbReference>
<dbReference type="PANTHER" id="PTHR28511">
    <property type="entry name" value="ENDONUCLEASE V"/>
    <property type="match status" value="1"/>
</dbReference>
<gene>
    <name evidence="7" type="ORF">PoB_002476500</name>
</gene>
<evidence type="ECO:0000256" key="3">
    <source>
        <dbReference type="ARBA" id="ARBA00022722"/>
    </source>
</evidence>
<keyword evidence="8" id="KW-1185">Reference proteome</keyword>
<keyword evidence="3" id="KW-0540">Nuclease</keyword>
<evidence type="ECO:0000256" key="1">
    <source>
        <dbReference type="ARBA" id="ARBA00004496"/>
    </source>
</evidence>
<accession>A0AAV3ZUE1</accession>
<proteinExistence type="predicted"/>